<dbReference type="EMBL" id="JAPDDT010000023">
    <property type="protein sequence ID" value="MCW1926272.1"/>
    <property type="molecule type" value="Genomic_DNA"/>
</dbReference>
<name>A0ABT3GS10_9BACT</name>
<proteinExistence type="predicted"/>
<dbReference type="Proteomes" id="UP001320876">
    <property type="component" value="Unassembled WGS sequence"/>
</dbReference>
<feature type="chain" id="PRO_5045288265" description="DUF2782 domain-containing protein" evidence="2">
    <location>
        <begin position="18"/>
        <end position="146"/>
    </location>
</feature>
<feature type="region of interest" description="Disordered" evidence="1">
    <location>
        <begin position="107"/>
        <end position="146"/>
    </location>
</feature>
<evidence type="ECO:0008006" key="5">
    <source>
        <dbReference type="Google" id="ProtNLM"/>
    </source>
</evidence>
<keyword evidence="4" id="KW-1185">Reference proteome</keyword>
<organism evidence="3 4">
    <name type="scientific">Luteolibacter arcticus</name>
    <dbReference type="NCBI Taxonomy" id="1581411"/>
    <lineage>
        <taxon>Bacteria</taxon>
        <taxon>Pseudomonadati</taxon>
        <taxon>Verrucomicrobiota</taxon>
        <taxon>Verrucomicrobiia</taxon>
        <taxon>Verrucomicrobiales</taxon>
        <taxon>Verrucomicrobiaceae</taxon>
        <taxon>Luteolibacter</taxon>
    </lineage>
</organism>
<dbReference type="RefSeq" id="WP_264490380.1">
    <property type="nucleotide sequence ID" value="NZ_JAPDDT010000023.1"/>
</dbReference>
<evidence type="ECO:0000256" key="2">
    <source>
        <dbReference type="SAM" id="SignalP"/>
    </source>
</evidence>
<gene>
    <name evidence="3" type="ORF">OKA05_27205</name>
</gene>
<keyword evidence="2" id="KW-0732">Signal</keyword>
<feature type="compositionally biased region" description="Basic and acidic residues" evidence="1">
    <location>
        <begin position="107"/>
        <end position="124"/>
    </location>
</feature>
<reference evidence="3 4" key="1">
    <citation type="submission" date="2022-10" db="EMBL/GenBank/DDBJ databases">
        <title>Luteolibacter arcticus strain CCTCC AB 2014275, whole genome shotgun sequencing project.</title>
        <authorList>
            <person name="Zhao G."/>
            <person name="Shen L."/>
        </authorList>
    </citation>
    <scope>NUCLEOTIDE SEQUENCE [LARGE SCALE GENOMIC DNA]</scope>
    <source>
        <strain evidence="3 4">CCTCC AB 2014275</strain>
    </source>
</reference>
<evidence type="ECO:0000256" key="1">
    <source>
        <dbReference type="SAM" id="MobiDB-lite"/>
    </source>
</evidence>
<evidence type="ECO:0000313" key="3">
    <source>
        <dbReference type="EMBL" id="MCW1926272.1"/>
    </source>
</evidence>
<evidence type="ECO:0000313" key="4">
    <source>
        <dbReference type="Proteomes" id="UP001320876"/>
    </source>
</evidence>
<accession>A0ABT3GS10</accession>
<comment type="caution">
    <text evidence="3">The sequence shown here is derived from an EMBL/GenBank/DDBJ whole genome shotgun (WGS) entry which is preliminary data.</text>
</comment>
<feature type="signal peptide" evidence="2">
    <location>
        <begin position="1"/>
        <end position="17"/>
    </location>
</feature>
<protein>
    <recommendedName>
        <fullName evidence="5">DUF2782 domain-containing protein</fullName>
    </recommendedName>
</protein>
<sequence length="146" mass="16452">MKALLFLPFLLCGSLLAEPAAPPAEKPEVTEKVIAKYPKLETKERYTFVDVQVLEKVPDGIYIRHKEGKAPAKTTFTLLQYGGLTFLPYESLPDAVRKELGGFPAPEARKFREKREADDKEGNRHPLTGKQGFIAYDPVRDRKPIP</sequence>